<sequence length="364" mass="40771">MRRQTKQARDDRWTPGALGVFFLARVKALLKFLQLGKKSGALLSMAAATAVYTWFYQWEFALGVTVMVLVHELGHVAAARHKGIPVTAPFFIPFLGALIMLKRNPRDAETEAYVALGGPLVGTIGAIVAFLIGLAADNPLFYAIAYIGFTINLINLLPIHPLDGGRIASTVTRWLWVAGAAGGLFAAIHLRSVLFFVLWALFVWDLFSKYVMHRGKPADYSVWGKIEVPFGDIPGDRWMLQTFREGGELPFRTYSDLDGHQYIDIVWEEAGAVKTVKLLEQGLIRSVVGTKVERRWQHTPKTLVLRYQIDYEPHENADYYTVPSRVRWKFGIGYGVLAVVLFVMLDIVEGLMASQGGFFHALRK</sequence>
<dbReference type="Proteomes" id="UP000247476">
    <property type="component" value="Unassembled WGS sequence"/>
</dbReference>
<evidence type="ECO:0000256" key="2">
    <source>
        <dbReference type="ARBA" id="ARBA00004141"/>
    </source>
</evidence>
<evidence type="ECO:0000256" key="3">
    <source>
        <dbReference type="ARBA" id="ARBA00007931"/>
    </source>
</evidence>
<keyword evidence="7" id="KW-0378">Hydrolase</keyword>
<feature type="domain" description="Peptidase M50" evidence="13">
    <location>
        <begin position="140"/>
        <end position="173"/>
    </location>
</feature>
<keyword evidence="10" id="KW-0482">Metalloprotease</keyword>
<evidence type="ECO:0000313" key="15">
    <source>
        <dbReference type="Proteomes" id="UP000247476"/>
    </source>
</evidence>
<protein>
    <submittedName>
        <fullName evidence="14">Site-2 protease family protein</fullName>
    </submittedName>
</protein>
<gene>
    <name evidence="14" type="ORF">DLM86_03460</name>
</gene>
<organism evidence="14 15">
    <name type="scientific">Paenibacillus flagellatus</name>
    <dbReference type="NCBI Taxonomy" id="2211139"/>
    <lineage>
        <taxon>Bacteria</taxon>
        <taxon>Bacillati</taxon>
        <taxon>Bacillota</taxon>
        <taxon>Bacilli</taxon>
        <taxon>Bacillales</taxon>
        <taxon>Paenibacillaceae</taxon>
        <taxon>Paenibacillus</taxon>
    </lineage>
</organism>
<feature type="transmembrane region" description="Helical" evidence="12">
    <location>
        <begin position="83"/>
        <end position="101"/>
    </location>
</feature>
<keyword evidence="5 12" id="KW-0812">Transmembrane</keyword>
<evidence type="ECO:0000256" key="9">
    <source>
        <dbReference type="ARBA" id="ARBA00022989"/>
    </source>
</evidence>
<evidence type="ECO:0000256" key="4">
    <source>
        <dbReference type="ARBA" id="ARBA00022670"/>
    </source>
</evidence>
<reference evidence="14 15" key="1">
    <citation type="submission" date="2018-05" db="EMBL/GenBank/DDBJ databases">
        <title>Paenibacillus flagellatus sp. nov., isolated from selenium mineral soil.</title>
        <authorList>
            <person name="Dai X."/>
        </authorList>
    </citation>
    <scope>NUCLEOTIDE SEQUENCE [LARGE SCALE GENOMIC DNA]</scope>
    <source>
        <strain evidence="14 15">DXL2</strain>
    </source>
</reference>
<keyword evidence="11 12" id="KW-0472">Membrane</keyword>
<feature type="transmembrane region" description="Helical" evidence="12">
    <location>
        <begin position="113"/>
        <end position="134"/>
    </location>
</feature>
<dbReference type="AlphaFoldDB" id="A0A2V5KCY6"/>
<keyword evidence="6" id="KW-0479">Metal-binding</keyword>
<accession>A0A2V5KCY6</accession>
<evidence type="ECO:0000256" key="11">
    <source>
        <dbReference type="ARBA" id="ARBA00023136"/>
    </source>
</evidence>
<dbReference type="PANTHER" id="PTHR39188:SF3">
    <property type="entry name" value="STAGE IV SPORULATION PROTEIN FB"/>
    <property type="match status" value="1"/>
</dbReference>
<dbReference type="RefSeq" id="WP_110838543.1">
    <property type="nucleotide sequence ID" value="NZ_QJVJ01000001.1"/>
</dbReference>
<comment type="cofactor">
    <cofactor evidence="1">
        <name>Zn(2+)</name>
        <dbReference type="ChEBI" id="CHEBI:29105"/>
    </cofactor>
</comment>
<evidence type="ECO:0000256" key="1">
    <source>
        <dbReference type="ARBA" id="ARBA00001947"/>
    </source>
</evidence>
<dbReference type="InterPro" id="IPR008915">
    <property type="entry name" value="Peptidase_M50"/>
</dbReference>
<comment type="caution">
    <text evidence="14">The sequence shown here is derived from an EMBL/GenBank/DDBJ whole genome shotgun (WGS) entry which is preliminary data.</text>
</comment>
<comment type="similarity">
    <text evidence="3">Belongs to the peptidase M50B family.</text>
</comment>
<keyword evidence="15" id="KW-1185">Reference proteome</keyword>
<keyword evidence="9 12" id="KW-1133">Transmembrane helix</keyword>
<evidence type="ECO:0000259" key="13">
    <source>
        <dbReference type="Pfam" id="PF02163"/>
    </source>
</evidence>
<feature type="domain" description="Peptidase M50" evidence="13">
    <location>
        <begin position="60"/>
        <end position="134"/>
    </location>
</feature>
<keyword evidence="4 14" id="KW-0645">Protease</keyword>
<feature type="transmembrane region" description="Helical" evidence="12">
    <location>
        <begin position="42"/>
        <end position="71"/>
    </location>
</feature>
<dbReference type="GO" id="GO:0006508">
    <property type="term" value="P:proteolysis"/>
    <property type="evidence" value="ECO:0007669"/>
    <property type="project" value="UniProtKB-KW"/>
</dbReference>
<dbReference type="GO" id="GO:0008237">
    <property type="term" value="F:metallopeptidase activity"/>
    <property type="evidence" value="ECO:0007669"/>
    <property type="project" value="UniProtKB-KW"/>
</dbReference>
<feature type="transmembrane region" description="Helical" evidence="12">
    <location>
        <begin position="140"/>
        <end position="162"/>
    </location>
</feature>
<feature type="transmembrane region" description="Helical" evidence="12">
    <location>
        <begin position="12"/>
        <end position="30"/>
    </location>
</feature>
<dbReference type="OrthoDB" id="9781963at2"/>
<evidence type="ECO:0000256" key="10">
    <source>
        <dbReference type="ARBA" id="ARBA00023049"/>
    </source>
</evidence>
<evidence type="ECO:0000256" key="8">
    <source>
        <dbReference type="ARBA" id="ARBA00022833"/>
    </source>
</evidence>
<evidence type="ECO:0000256" key="5">
    <source>
        <dbReference type="ARBA" id="ARBA00022692"/>
    </source>
</evidence>
<proteinExistence type="inferred from homology"/>
<dbReference type="GO" id="GO:0016020">
    <property type="term" value="C:membrane"/>
    <property type="evidence" value="ECO:0007669"/>
    <property type="project" value="UniProtKB-SubCell"/>
</dbReference>
<comment type="subcellular location">
    <subcellularLocation>
        <location evidence="2">Membrane</location>
        <topology evidence="2">Multi-pass membrane protein</topology>
    </subcellularLocation>
</comment>
<dbReference type="Pfam" id="PF02163">
    <property type="entry name" value="Peptidase_M50"/>
    <property type="match status" value="2"/>
</dbReference>
<dbReference type="CDD" id="cd06160">
    <property type="entry name" value="S2P-M50_like_2"/>
    <property type="match status" value="1"/>
</dbReference>
<evidence type="ECO:0000313" key="14">
    <source>
        <dbReference type="EMBL" id="PYI57501.1"/>
    </source>
</evidence>
<name>A0A2V5KCY6_9BACL</name>
<dbReference type="PANTHER" id="PTHR39188">
    <property type="entry name" value="MEMBRANE-ASSOCIATED ZINC METALLOPROTEASE M50B"/>
    <property type="match status" value="1"/>
</dbReference>
<keyword evidence="8" id="KW-0862">Zinc</keyword>
<evidence type="ECO:0000256" key="12">
    <source>
        <dbReference type="SAM" id="Phobius"/>
    </source>
</evidence>
<evidence type="ECO:0000256" key="7">
    <source>
        <dbReference type="ARBA" id="ARBA00022801"/>
    </source>
</evidence>
<feature type="transmembrane region" description="Helical" evidence="12">
    <location>
        <begin position="332"/>
        <end position="354"/>
    </location>
</feature>
<dbReference type="EMBL" id="QJVJ01000001">
    <property type="protein sequence ID" value="PYI57501.1"/>
    <property type="molecule type" value="Genomic_DNA"/>
</dbReference>
<dbReference type="GO" id="GO:0046872">
    <property type="term" value="F:metal ion binding"/>
    <property type="evidence" value="ECO:0007669"/>
    <property type="project" value="UniProtKB-KW"/>
</dbReference>
<feature type="transmembrane region" description="Helical" evidence="12">
    <location>
        <begin position="174"/>
        <end position="202"/>
    </location>
</feature>
<evidence type="ECO:0000256" key="6">
    <source>
        <dbReference type="ARBA" id="ARBA00022723"/>
    </source>
</evidence>